<evidence type="ECO:0000313" key="4">
    <source>
        <dbReference type="Proteomes" id="UP000463857"/>
    </source>
</evidence>
<reference evidence="3 4" key="1">
    <citation type="journal article" date="2018" name="Int. J. Syst. Evol. Microbiol.">
        <title>Epidermidibacterium keratini gen. nov., sp. nov., a member of the family Sporichthyaceae, isolated from keratin epidermis.</title>
        <authorList>
            <person name="Lee D.G."/>
            <person name="Trujillo M.E."/>
            <person name="Kang S."/>
            <person name="Nam J.J."/>
            <person name="Kim Y.J."/>
        </authorList>
    </citation>
    <scope>NUCLEOTIDE SEQUENCE [LARGE SCALE GENOMIC DNA]</scope>
    <source>
        <strain evidence="3 4">EPI-7</strain>
    </source>
</reference>
<dbReference type="EMBL" id="CP047156">
    <property type="protein sequence ID" value="QHC01325.1"/>
    <property type="molecule type" value="Genomic_DNA"/>
</dbReference>
<evidence type="ECO:0000313" key="3">
    <source>
        <dbReference type="EMBL" id="QHC01325.1"/>
    </source>
</evidence>
<feature type="domain" description="Activator of Hsp90 ATPase homologue 1/2-like C-terminal" evidence="2">
    <location>
        <begin position="14"/>
        <end position="151"/>
    </location>
</feature>
<accession>A0A7L4YPX1</accession>
<dbReference type="InterPro" id="IPR013538">
    <property type="entry name" value="ASHA1/2-like_C"/>
</dbReference>
<dbReference type="KEGG" id="eke:EK0264_14235"/>
<dbReference type="Proteomes" id="UP000463857">
    <property type="component" value="Chromosome"/>
</dbReference>
<dbReference type="Gene3D" id="3.30.530.20">
    <property type="match status" value="1"/>
</dbReference>
<dbReference type="Pfam" id="PF08327">
    <property type="entry name" value="AHSA1"/>
    <property type="match status" value="1"/>
</dbReference>
<comment type="similarity">
    <text evidence="1">Belongs to the AHA1 family.</text>
</comment>
<dbReference type="AlphaFoldDB" id="A0A7L4YPX1"/>
<dbReference type="OrthoDB" id="9815653at2"/>
<proteinExistence type="inferred from homology"/>
<organism evidence="3 4">
    <name type="scientific">Epidermidibacterium keratini</name>
    <dbReference type="NCBI Taxonomy" id="1891644"/>
    <lineage>
        <taxon>Bacteria</taxon>
        <taxon>Bacillati</taxon>
        <taxon>Actinomycetota</taxon>
        <taxon>Actinomycetes</taxon>
        <taxon>Sporichthyales</taxon>
        <taxon>Sporichthyaceae</taxon>
        <taxon>Epidermidibacterium</taxon>
    </lineage>
</organism>
<dbReference type="RefSeq" id="WP_159546462.1">
    <property type="nucleotide sequence ID" value="NZ_CP047156.1"/>
</dbReference>
<sequence length="161" mass="17271">MTDNTTKVFGVYIAAPAEKVWEAITSSDYTNKWGYGGDTEIDLKPGGTYRNLTTESMRQMGMGDVSVNGTVEEADPPRRLVLSWQAAWHDEPASRVTWEITPSESGLTRVTLTHELPDSPKTALEIVGGGDAAQGGGGWPWALDSLKTLLETGKAMPTAGS</sequence>
<name>A0A7L4YPX1_9ACTN</name>
<dbReference type="SUPFAM" id="SSF55961">
    <property type="entry name" value="Bet v1-like"/>
    <property type="match status" value="1"/>
</dbReference>
<gene>
    <name evidence="3" type="ORF">EK0264_14235</name>
</gene>
<keyword evidence="4" id="KW-1185">Reference proteome</keyword>
<protein>
    <recommendedName>
        <fullName evidence="2">Activator of Hsp90 ATPase homologue 1/2-like C-terminal domain-containing protein</fullName>
    </recommendedName>
</protein>
<evidence type="ECO:0000259" key="2">
    <source>
        <dbReference type="Pfam" id="PF08327"/>
    </source>
</evidence>
<dbReference type="InParanoid" id="A0A7L4YPX1"/>
<dbReference type="InterPro" id="IPR023393">
    <property type="entry name" value="START-like_dom_sf"/>
</dbReference>
<evidence type="ECO:0000256" key="1">
    <source>
        <dbReference type="ARBA" id="ARBA00006817"/>
    </source>
</evidence>